<dbReference type="AlphaFoldDB" id="A0A7X2D1W8"/>
<evidence type="ECO:0000313" key="7">
    <source>
        <dbReference type="Proteomes" id="UP000434582"/>
    </source>
</evidence>
<gene>
    <name evidence="6" type="ORF">GHC57_01250</name>
</gene>
<name>A0A7X2D1W8_9PROT</name>
<dbReference type="GO" id="GO:0016020">
    <property type="term" value="C:membrane"/>
    <property type="evidence" value="ECO:0007669"/>
    <property type="project" value="InterPro"/>
</dbReference>
<sequence length="130" mass="14649">MSRKPYVREVPKATWYMRNGRYLRYMAREVTCIFLALYMAGLTIGLVRLMQGPDKWETYLAGVSSTPAVIFHLIAFGFACYHAKSWFDVTPKAMRIPQGNDFVPGRIIVGTHYGIWGGVSLVALVLMGVL</sequence>
<proteinExistence type="predicted"/>
<evidence type="ECO:0000313" key="6">
    <source>
        <dbReference type="EMBL" id="MQX35138.1"/>
    </source>
</evidence>
<protein>
    <submittedName>
        <fullName evidence="6">Fumarate reductase subunit C</fullName>
    </submittedName>
</protein>
<dbReference type="Gene3D" id="1.20.1300.10">
    <property type="entry name" value="Fumarate reductase/succinate dehydrogenase, transmembrane subunit"/>
    <property type="match status" value="1"/>
</dbReference>
<dbReference type="InterPro" id="IPR034804">
    <property type="entry name" value="SQR/QFR_C/D"/>
</dbReference>
<evidence type="ECO:0000256" key="4">
    <source>
        <dbReference type="ARBA" id="ARBA00023136"/>
    </source>
</evidence>
<organism evidence="6 7">
    <name type="scientific">Roseospira navarrensis</name>
    <dbReference type="NCBI Taxonomy" id="140058"/>
    <lineage>
        <taxon>Bacteria</taxon>
        <taxon>Pseudomonadati</taxon>
        <taxon>Pseudomonadota</taxon>
        <taxon>Alphaproteobacteria</taxon>
        <taxon>Rhodospirillales</taxon>
        <taxon>Rhodospirillaceae</taxon>
        <taxon>Roseospira</taxon>
    </lineage>
</organism>
<feature type="transmembrane region" description="Helical" evidence="5">
    <location>
        <begin position="25"/>
        <end position="47"/>
    </location>
</feature>
<dbReference type="InterPro" id="IPR003510">
    <property type="entry name" value="Fumarate_red_C"/>
</dbReference>
<keyword evidence="1" id="KW-1003">Cell membrane</keyword>
<comment type="caution">
    <text evidence="6">The sequence shown here is derived from an EMBL/GenBank/DDBJ whole genome shotgun (WGS) entry which is preliminary data.</text>
</comment>
<keyword evidence="4 5" id="KW-0472">Membrane</keyword>
<evidence type="ECO:0000256" key="2">
    <source>
        <dbReference type="ARBA" id="ARBA00022692"/>
    </source>
</evidence>
<evidence type="ECO:0000256" key="3">
    <source>
        <dbReference type="ARBA" id="ARBA00022989"/>
    </source>
</evidence>
<reference evidence="6 7" key="1">
    <citation type="submission" date="2019-10" db="EMBL/GenBank/DDBJ databases">
        <title>Draft whole-genome sequence of the purple nonsulfur photosynthetic bacterium Roseospira navarrensis DSM 15114.</title>
        <authorList>
            <person name="Kyndt J.A."/>
            <person name="Meyer T.E."/>
        </authorList>
    </citation>
    <scope>NUCLEOTIDE SEQUENCE [LARGE SCALE GENOMIC DNA]</scope>
    <source>
        <strain evidence="6 7">DSM 15114</strain>
    </source>
</reference>
<dbReference type="EMBL" id="WIVE01000002">
    <property type="protein sequence ID" value="MQX35138.1"/>
    <property type="molecule type" value="Genomic_DNA"/>
</dbReference>
<dbReference type="SUPFAM" id="SSF81343">
    <property type="entry name" value="Fumarate reductase respiratory complex transmembrane subunits"/>
    <property type="match status" value="1"/>
</dbReference>
<feature type="transmembrane region" description="Helical" evidence="5">
    <location>
        <begin position="59"/>
        <end position="81"/>
    </location>
</feature>
<dbReference type="RefSeq" id="WP_153340338.1">
    <property type="nucleotide sequence ID" value="NZ_WIVE01000002.1"/>
</dbReference>
<keyword evidence="7" id="KW-1185">Reference proteome</keyword>
<dbReference type="OrthoDB" id="8909678at2"/>
<feature type="transmembrane region" description="Helical" evidence="5">
    <location>
        <begin position="102"/>
        <end position="127"/>
    </location>
</feature>
<keyword evidence="2 5" id="KW-0812">Transmembrane</keyword>
<dbReference type="Pfam" id="PF02300">
    <property type="entry name" value="Fumarate_red_C"/>
    <property type="match status" value="1"/>
</dbReference>
<accession>A0A7X2D1W8</accession>
<evidence type="ECO:0000256" key="5">
    <source>
        <dbReference type="SAM" id="Phobius"/>
    </source>
</evidence>
<keyword evidence="3 5" id="KW-1133">Transmembrane helix</keyword>
<evidence type="ECO:0000256" key="1">
    <source>
        <dbReference type="ARBA" id="ARBA00022475"/>
    </source>
</evidence>
<dbReference type="Proteomes" id="UP000434582">
    <property type="component" value="Unassembled WGS sequence"/>
</dbReference>